<keyword evidence="2" id="KW-0472">Membrane</keyword>
<keyword evidence="5" id="KW-1185">Reference proteome</keyword>
<feature type="transmembrane region" description="Helical" evidence="2">
    <location>
        <begin position="59"/>
        <end position="77"/>
    </location>
</feature>
<evidence type="ECO:0000313" key="5">
    <source>
        <dbReference type="Proteomes" id="UP001354989"/>
    </source>
</evidence>
<dbReference type="SUPFAM" id="SSF55073">
    <property type="entry name" value="Nucleotide cyclase"/>
    <property type="match status" value="1"/>
</dbReference>
<feature type="transmembrane region" description="Helical" evidence="2">
    <location>
        <begin position="140"/>
        <end position="165"/>
    </location>
</feature>
<organism evidence="4 5">
    <name type="scientific">Persicobacter psychrovividus</name>
    <dbReference type="NCBI Taxonomy" id="387638"/>
    <lineage>
        <taxon>Bacteria</taxon>
        <taxon>Pseudomonadati</taxon>
        <taxon>Bacteroidota</taxon>
        <taxon>Cytophagia</taxon>
        <taxon>Cytophagales</taxon>
        <taxon>Persicobacteraceae</taxon>
        <taxon>Persicobacter</taxon>
    </lineage>
</organism>
<evidence type="ECO:0000256" key="2">
    <source>
        <dbReference type="SAM" id="Phobius"/>
    </source>
</evidence>
<dbReference type="EMBL" id="AP025292">
    <property type="protein sequence ID" value="BDC98487.1"/>
    <property type="molecule type" value="Genomic_DNA"/>
</dbReference>
<evidence type="ECO:0000256" key="1">
    <source>
        <dbReference type="SAM" id="MobiDB-lite"/>
    </source>
</evidence>
<proteinExistence type="predicted"/>
<feature type="transmembrane region" description="Helical" evidence="2">
    <location>
        <begin position="98"/>
        <end position="118"/>
    </location>
</feature>
<feature type="domain" description="Guanylate cyclase" evidence="3">
    <location>
        <begin position="187"/>
        <end position="315"/>
    </location>
</feature>
<reference evidence="4 5" key="1">
    <citation type="submission" date="2021-12" db="EMBL/GenBank/DDBJ databases">
        <title>Genome sequencing of bacteria with rrn-lacking chromosome and rrn-plasmid.</title>
        <authorList>
            <person name="Anda M."/>
            <person name="Iwasaki W."/>
        </authorList>
    </citation>
    <scope>NUCLEOTIDE SEQUENCE [LARGE SCALE GENOMIC DNA]</scope>
    <source>
        <strain evidence="4 5">NBRC 101262</strain>
    </source>
</reference>
<dbReference type="PROSITE" id="PS50125">
    <property type="entry name" value="GUANYLATE_CYCLASE_2"/>
    <property type="match status" value="1"/>
</dbReference>
<dbReference type="InterPro" id="IPR029787">
    <property type="entry name" value="Nucleotide_cyclase"/>
</dbReference>
<protein>
    <recommendedName>
        <fullName evidence="3">Guanylate cyclase domain-containing protein</fullName>
    </recommendedName>
</protein>
<evidence type="ECO:0000313" key="4">
    <source>
        <dbReference type="EMBL" id="BDC98487.1"/>
    </source>
</evidence>
<accession>A0ABN6L5Q6</accession>
<sequence length="394" mass="45253">MRRNFMLSPINKYRLYRLLVMLLLWNIGMFILSFIRFGSGSDAFVYLEAKAITVLKNRHFITIIVASSVAFSTWLVEEFLNNWIKMRVVCASSTIPSNIVYLCVAILISIAINCFYYTQHYGYGLLMAFEQLPQFMLNKVWLYFFVLGLIINSGVTIYMAATNYLGPGNLNKVLRGKYRIPHEEDRIFLFADLISSSRTAEILGHKKYSAFIQEVFREFTDHIFVYRAQVYQYVGDEIILSWPANDKNYQRSLDFFYEVCKSLEAKEDYFQEKYGLSPQFNGAINSGLVMAAEVGEVKIEIAYHGDVLNTAARVLEKCKLFHKNLLVTGRFVKSAGIFSPSYYFSYINKVLPKGKQNEVAIYAVEQNAGASSKINKKKKGNHRPYKSQHKDGIG</sequence>
<dbReference type="InterPro" id="IPR001054">
    <property type="entry name" value="A/G_cyclase"/>
</dbReference>
<feature type="region of interest" description="Disordered" evidence="1">
    <location>
        <begin position="372"/>
        <end position="394"/>
    </location>
</feature>
<dbReference type="CDD" id="cd07302">
    <property type="entry name" value="CHD"/>
    <property type="match status" value="1"/>
</dbReference>
<feature type="transmembrane region" description="Helical" evidence="2">
    <location>
        <begin position="20"/>
        <end position="39"/>
    </location>
</feature>
<dbReference type="Gene3D" id="3.30.70.1230">
    <property type="entry name" value="Nucleotide cyclase"/>
    <property type="match status" value="1"/>
</dbReference>
<dbReference type="RefSeq" id="WP_338397699.1">
    <property type="nucleotide sequence ID" value="NZ_AP025292.1"/>
</dbReference>
<gene>
    <name evidence="4" type="ORF">PEPS_07680</name>
</gene>
<evidence type="ECO:0000259" key="3">
    <source>
        <dbReference type="PROSITE" id="PS50125"/>
    </source>
</evidence>
<keyword evidence="2" id="KW-1133">Transmembrane helix</keyword>
<feature type="compositionally biased region" description="Basic residues" evidence="1">
    <location>
        <begin position="374"/>
        <end position="387"/>
    </location>
</feature>
<dbReference type="Proteomes" id="UP001354989">
    <property type="component" value="Chromosome"/>
</dbReference>
<keyword evidence="2" id="KW-0812">Transmembrane</keyword>
<name>A0ABN6L5Q6_9BACT</name>